<feature type="domain" description="AB hydrolase-1" evidence="1">
    <location>
        <begin position="27"/>
        <end position="260"/>
    </location>
</feature>
<dbReference type="Gene3D" id="3.40.50.1820">
    <property type="entry name" value="alpha/beta hydrolase"/>
    <property type="match status" value="1"/>
</dbReference>
<reference evidence="3" key="1">
    <citation type="journal article" date="2019" name="Int. J. Syst. Evol. Microbiol.">
        <title>The Global Catalogue of Microorganisms (GCM) 10K type strain sequencing project: providing services to taxonomists for standard genome sequencing and annotation.</title>
        <authorList>
            <consortium name="The Broad Institute Genomics Platform"/>
            <consortium name="The Broad Institute Genome Sequencing Center for Infectious Disease"/>
            <person name="Wu L."/>
            <person name="Ma J."/>
        </authorList>
    </citation>
    <scope>NUCLEOTIDE SEQUENCE [LARGE SCALE GENOMIC DNA]</scope>
    <source>
        <strain evidence="3">JCM 17137</strain>
    </source>
</reference>
<evidence type="ECO:0000313" key="3">
    <source>
        <dbReference type="Proteomes" id="UP001500908"/>
    </source>
</evidence>
<comment type="caution">
    <text evidence="2">The sequence shown here is derived from an EMBL/GenBank/DDBJ whole genome shotgun (WGS) entry which is preliminary data.</text>
</comment>
<dbReference type="PRINTS" id="PR00412">
    <property type="entry name" value="EPOXHYDRLASE"/>
</dbReference>
<dbReference type="Pfam" id="PF00561">
    <property type="entry name" value="Abhydrolase_1"/>
    <property type="match status" value="1"/>
</dbReference>
<evidence type="ECO:0000313" key="2">
    <source>
        <dbReference type="EMBL" id="GAA3760725.1"/>
    </source>
</evidence>
<dbReference type="EMBL" id="BAABDD010000031">
    <property type="protein sequence ID" value="GAA3760725.1"/>
    <property type="molecule type" value="Genomic_DNA"/>
</dbReference>
<dbReference type="InterPro" id="IPR000073">
    <property type="entry name" value="AB_hydrolase_1"/>
</dbReference>
<dbReference type="SUPFAM" id="SSF53474">
    <property type="entry name" value="alpha/beta-Hydrolases"/>
    <property type="match status" value="1"/>
</dbReference>
<sequence>MARWELTQHYETPRGIVRWHSFGQGSPVVLLHGTPFSSYVWRDIAAALSRRHTVFVWDLLGYGQSQMLLDQDVSLAAQQAVFTELLGYWGLERPAVVAHDFGGAVALRSALLDGVAYERLALLDAVSLRPWGSDFFRVARENAAVFTALPAHIHEALVRSYISTASRPGLREDVTSALVAPWLGPEGQPAFYRQLSQADERFTREVEERYGDLDMPVLVAWGSQDQWLPLDHATRLARQIPGARLSWIEGAGHLVQEDAPAQVTATLCDFLDHA</sequence>
<dbReference type="Proteomes" id="UP001500908">
    <property type="component" value="Unassembled WGS sequence"/>
</dbReference>
<accession>A0ABP7GHE1</accession>
<dbReference type="GO" id="GO:0016787">
    <property type="term" value="F:hydrolase activity"/>
    <property type="evidence" value="ECO:0007669"/>
    <property type="project" value="UniProtKB-KW"/>
</dbReference>
<organism evidence="2 3">
    <name type="scientific">Salinactinospora qingdaonensis</name>
    <dbReference type="NCBI Taxonomy" id="702744"/>
    <lineage>
        <taxon>Bacteria</taxon>
        <taxon>Bacillati</taxon>
        <taxon>Actinomycetota</taxon>
        <taxon>Actinomycetes</taxon>
        <taxon>Streptosporangiales</taxon>
        <taxon>Nocardiopsidaceae</taxon>
        <taxon>Salinactinospora</taxon>
    </lineage>
</organism>
<keyword evidence="3" id="KW-1185">Reference proteome</keyword>
<dbReference type="InterPro" id="IPR000639">
    <property type="entry name" value="Epox_hydrolase-like"/>
</dbReference>
<dbReference type="RefSeq" id="WP_425567642.1">
    <property type="nucleotide sequence ID" value="NZ_BAABDD010000031.1"/>
</dbReference>
<name>A0ABP7GHE1_9ACTN</name>
<keyword evidence="2" id="KW-0378">Hydrolase</keyword>
<dbReference type="InterPro" id="IPR029058">
    <property type="entry name" value="AB_hydrolase_fold"/>
</dbReference>
<dbReference type="PANTHER" id="PTHR43194:SF5">
    <property type="entry name" value="PIMELOYL-[ACYL-CARRIER PROTEIN] METHYL ESTER ESTERASE"/>
    <property type="match status" value="1"/>
</dbReference>
<dbReference type="PANTHER" id="PTHR43194">
    <property type="entry name" value="HYDROLASE ALPHA/BETA FOLD FAMILY"/>
    <property type="match status" value="1"/>
</dbReference>
<gene>
    <name evidence="2" type="ORF">GCM10022402_43220</name>
</gene>
<proteinExistence type="predicted"/>
<dbReference type="InterPro" id="IPR050228">
    <property type="entry name" value="Carboxylesterase_BioH"/>
</dbReference>
<evidence type="ECO:0000259" key="1">
    <source>
        <dbReference type="Pfam" id="PF00561"/>
    </source>
</evidence>
<dbReference type="PRINTS" id="PR00111">
    <property type="entry name" value="ABHYDROLASE"/>
</dbReference>
<protein>
    <submittedName>
        <fullName evidence="2">Alpha/beta hydrolase</fullName>
    </submittedName>
</protein>